<protein>
    <submittedName>
        <fullName evidence="1">Uncharacterized protein</fullName>
    </submittedName>
</protein>
<evidence type="ECO:0000313" key="1">
    <source>
        <dbReference type="EMBL" id="GIY60105.1"/>
    </source>
</evidence>
<comment type="caution">
    <text evidence="1">The sequence shown here is derived from an EMBL/GenBank/DDBJ whole genome shotgun (WGS) entry which is preliminary data.</text>
</comment>
<keyword evidence="2" id="KW-1185">Reference proteome</keyword>
<name>A0AAV4URU4_CAEEX</name>
<reference evidence="1 2" key="1">
    <citation type="submission" date="2021-06" db="EMBL/GenBank/DDBJ databases">
        <title>Caerostris extrusa draft genome.</title>
        <authorList>
            <person name="Kono N."/>
            <person name="Arakawa K."/>
        </authorList>
    </citation>
    <scope>NUCLEOTIDE SEQUENCE [LARGE SCALE GENOMIC DNA]</scope>
</reference>
<evidence type="ECO:0000313" key="2">
    <source>
        <dbReference type="Proteomes" id="UP001054945"/>
    </source>
</evidence>
<gene>
    <name evidence="1" type="ORF">CEXT_193941</name>
</gene>
<dbReference type="EMBL" id="BPLR01013278">
    <property type="protein sequence ID" value="GIY60105.1"/>
    <property type="molecule type" value="Genomic_DNA"/>
</dbReference>
<sequence length="130" mass="14777">MKSYTNLSFHNQLSPGPSNGLTKYDLTEENFNMWRSMESGKTGMPDFKISLFQEKEYDAVAMARKSNGTEINKSCASHLNSASLNVQYRGNCYKEKRSKKNIHPYHKISKVCNESSALELQKIKTICEGL</sequence>
<proteinExistence type="predicted"/>
<dbReference type="Proteomes" id="UP001054945">
    <property type="component" value="Unassembled WGS sequence"/>
</dbReference>
<organism evidence="1 2">
    <name type="scientific">Caerostris extrusa</name>
    <name type="common">Bark spider</name>
    <name type="synonym">Caerostris bankana</name>
    <dbReference type="NCBI Taxonomy" id="172846"/>
    <lineage>
        <taxon>Eukaryota</taxon>
        <taxon>Metazoa</taxon>
        <taxon>Ecdysozoa</taxon>
        <taxon>Arthropoda</taxon>
        <taxon>Chelicerata</taxon>
        <taxon>Arachnida</taxon>
        <taxon>Araneae</taxon>
        <taxon>Araneomorphae</taxon>
        <taxon>Entelegynae</taxon>
        <taxon>Araneoidea</taxon>
        <taxon>Araneidae</taxon>
        <taxon>Caerostris</taxon>
    </lineage>
</organism>
<dbReference type="AlphaFoldDB" id="A0AAV4URU4"/>
<accession>A0AAV4URU4</accession>